<protein>
    <submittedName>
        <fullName evidence="3">Uncharacterized protein</fullName>
    </submittedName>
</protein>
<name>A0A847U9D9_9EURY</name>
<sequence>MTGVGVRGQRLVVSAVALVCVGLAATGVVTEDIAVATLLVAAGTRRLRGVGGLLVGIVVGALSGAAIGYVAVAFLGVPLAMSGAVGLGTALGGGIGVVTNYAATGDGEPVDETMTVEREPRRPTPTPADLFDDHPDPVLYVVDDGHGPVVRAANGAYVETFDVPADAVADAPLAEAVLAGGDTDEIVAAVADGTGLDTIVTCEAADGARPFRVRTVGCGDDGYLVYTPRASDQPG</sequence>
<keyword evidence="2" id="KW-1133">Transmembrane helix</keyword>
<gene>
    <name evidence="3" type="ORF">GOC74_08435</name>
</gene>
<proteinExistence type="predicted"/>
<keyword evidence="2" id="KW-0812">Transmembrane</keyword>
<evidence type="ECO:0000313" key="3">
    <source>
        <dbReference type="EMBL" id="NLV09955.1"/>
    </source>
</evidence>
<dbReference type="RefSeq" id="WP_170093726.1">
    <property type="nucleotide sequence ID" value="NZ_WOYG01000001.1"/>
</dbReference>
<evidence type="ECO:0000313" key="4">
    <source>
        <dbReference type="Proteomes" id="UP000608662"/>
    </source>
</evidence>
<feature type="region of interest" description="Disordered" evidence="1">
    <location>
        <begin position="108"/>
        <end position="133"/>
    </location>
</feature>
<feature type="transmembrane region" description="Helical" evidence="2">
    <location>
        <begin position="12"/>
        <end position="41"/>
    </location>
</feature>
<evidence type="ECO:0000256" key="2">
    <source>
        <dbReference type="SAM" id="Phobius"/>
    </source>
</evidence>
<accession>A0A847U9D9</accession>
<feature type="transmembrane region" description="Helical" evidence="2">
    <location>
        <begin position="53"/>
        <end position="77"/>
    </location>
</feature>
<evidence type="ECO:0000256" key="1">
    <source>
        <dbReference type="SAM" id="MobiDB-lite"/>
    </source>
</evidence>
<dbReference type="AlphaFoldDB" id="A0A847U9D9"/>
<keyword evidence="2" id="KW-0472">Membrane</keyword>
<dbReference type="EMBL" id="WOYG01000001">
    <property type="protein sequence ID" value="NLV09955.1"/>
    <property type="molecule type" value="Genomic_DNA"/>
</dbReference>
<comment type="caution">
    <text evidence="3">The sequence shown here is derived from an EMBL/GenBank/DDBJ whole genome shotgun (WGS) entry which is preliminary data.</text>
</comment>
<organism evidence="3 4">
    <name type="scientific">Halomicrobium mukohataei</name>
    <dbReference type="NCBI Taxonomy" id="57705"/>
    <lineage>
        <taxon>Archaea</taxon>
        <taxon>Methanobacteriati</taxon>
        <taxon>Methanobacteriota</taxon>
        <taxon>Stenosarchaea group</taxon>
        <taxon>Halobacteria</taxon>
        <taxon>Halobacteriales</taxon>
        <taxon>Haloarculaceae</taxon>
        <taxon>Halomicrobium</taxon>
    </lineage>
</organism>
<dbReference type="Proteomes" id="UP000608662">
    <property type="component" value="Unassembled WGS sequence"/>
</dbReference>
<reference evidence="3" key="1">
    <citation type="submission" date="2019-12" db="EMBL/GenBank/DDBJ databases">
        <title>Whole-genome sequence of Halomicrobium mukohataei pws1.</title>
        <authorList>
            <person name="Verma D.K."/>
            <person name="Gopal K."/>
            <person name="Prasad E.S."/>
        </authorList>
    </citation>
    <scope>NUCLEOTIDE SEQUENCE</scope>
    <source>
        <strain evidence="3">Pws1</strain>
    </source>
</reference>
<dbReference type="OrthoDB" id="242635at2157"/>